<comment type="caution">
    <text evidence="1">The sequence shown here is derived from an EMBL/GenBank/DDBJ whole genome shotgun (WGS) entry which is preliminary data.</text>
</comment>
<sequence>MIYADSPPEPSHPDWYPHLDHNTVNVPNCYYYVSFLEKFWHTVDELTKQEQRHFLARAEVRYEQWIRHFNSALAVPPLDVAFMWHVHLLSPFHCYEDLVLRLSGKQVFDTPFPLAELRGSPSASTVKAWEAVLGDEPYTLTKDNMYSGVFHRSCYKCGDRIELPWTTYFDQRYGLDLNRFSHGCDASLASQGMHVMDLAKLKLEADLLGNAEGRSKIAGTLLNPDGTEKTEANKMVSKLKPIQVFNPENEVDYAYERQIQEQLKFLGDKYEYDANELLYAIRSNYHGNPSPFSIDLIHAVARQRKFYHLVMLSDWHDSDVLSSSVRRYHDFMFMMKANPTMIAVPTVGIDVAFHTHMIQGVMYRAFTLKYLKRVINHDDGVPLSSLKEYAIETNKAWQELPMRYSYMEQSTQDGNISLGTLHLSERGFYPDYYEGMIKVKKQSSKSIYGSLNDDMKELGRKYSKLTIVSVHGHGVDPSFCATTDISNWQDVQNFIAEGMKRNPYGYIGSIHQATGGQSAIYSTDKRQKAGKIVWEREDDEENSKWYRRNNNDKKVSSSFSGEFGLIRLQASALTKCPTALKKAKSLHLVASTTDLALEYPIMYSCCGTRAAGLLPWMGTVVITI</sequence>
<dbReference type="InterPro" id="IPR009836">
    <property type="entry name" value="GRDP-like"/>
</dbReference>
<keyword evidence="2" id="KW-1185">Reference proteome</keyword>
<dbReference type="AlphaFoldDB" id="A0A1X2I2J9"/>
<evidence type="ECO:0000313" key="1">
    <source>
        <dbReference type="EMBL" id="ORZ08101.1"/>
    </source>
</evidence>
<name>A0A1X2I2J9_9FUNG</name>
<reference evidence="1 2" key="1">
    <citation type="submission" date="2016-07" db="EMBL/GenBank/DDBJ databases">
        <title>Pervasive Adenine N6-methylation of Active Genes in Fungi.</title>
        <authorList>
            <consortium name="DOE Joint Genome Institute"/>
            <person name="Mondo S.J."/>
            <person name="Dannebaum R.O."/>
            <person name="Kuo R.C."/>
            <person name="Labutti K."/>
            <person name="Haridas S."/>
            <person name="Kuo A."/>
            <person name="Salamov A."/>
            <person name="Ahrendt S.R."/>
            <person name="Lipzen A."/>
            <person name="Sullivan W."/>
            <person name="Andreopoulos W.B."/>
            <person name="Clum A."/>
            <person name="Lindquist E."/>
            <person name="Daum C."/>
            <person name="Ramamoorthy G.K."/>
            <person name="Gryganskyi A."/>
            <person name="Culley D."/>
            <person name="Magnuson J.K."/>
            <person name="James T.Y."/>
            <person name="O'Malley M.A."/>
            <person name="Stajich J.E."/>
            <person name="Spatafora J.W."/>
            <person name="Visel A."/>
            <person name="Grigoriev I.V."/>
        </authorList>
    </citation>
    <scope>NUCLEOTIDE SEQUENCE [LARGE SCALE GENOMIC DNA]</scope>
    <source>
        <strain evidence="1 2">NRRL 1336</strain>
    </source>
</reference>
<dbReference type="STRING" id="90262.A0A1X2I2J9"/>
<organism evidence="1 2">
    <name type="scientific">Absidia repens</name>
    <dbReference type="NCBI Taxonomy" id="90262"/>
    <lineage>
        <taxon>Eukaryota</taxon>
        <taxon>Fungi</taxon>
        <taxon>Fungi incertae sedis</taxon>
        <taxon>Mucoromycota</taxon>
        <taxon>Mucoromycotina</taxon>
        <taxon>Mucoromycetes</taxon>
        <taxon>Mucorales</taxon>
        <taxon>Cunninghamellaceae</taxon>
        <taxon>Absidia</taxon>
    </lineage>
</organism>
<dbReference type="PANTHER" id="PTHR34365">
    <property type="entry name" value="ENOLASE (DUF1399)"/>
    <property type="match status" value="1"/>
</dbReference>
<dbReference type="PANTHER" id="PTHR34365:SF7">
    <property type="entry name" value="GLYCINE-RICH DOMAIN-CONTAINING PROTEIN 1"/>
    <property type="match status" value="1"/>
</dbReference>
<dbReference type="Proteomes" id="UP000193560">
    <property type="component" value="Unassembled WGS sequence"/>
</dbReference>
<proteinExistence type="predicted"/>
<evidence type="ECO:0000313" key="2">
    <source>
        <dbReference type="Proteomes" id="UP000193560"/>
    </source>
</evidence>
<dbReference type="EMBL" id="MCGE01000032">
    <property type="protein sequence ID" value="ORZ08101.1"/>
    <property type="molecule type" value="Genomic_DNA"/>
</dbReference>
<accession>A0A1X2I2J9</accession>
<dbReference type="Pfam" id="PF07173">
    <property type="entry name" value="GRDP-like"/>
    <property type="match status" value="2"/>
</dbReference>
<gene>
    <name evidence="1" type="ORF">BCR42DRAFT_425228</name>
</gene>
<dbReference type="OrthoDB" id="2684236at2759"/>
<protein>
    <submittedName>
        <fullName evidence="1">Uncharacterized protein</fullName>
    </submittedName>
</protein>